<feature type="transmembrane region" description="Helical" evidence="6">
    <location>
        <begin position="366"/>
        <end position="386"/>
    </location>
</feature>
<gene>
    <name evidence="7" type="ORF">HCR03_00425</name>
</gene>
<sequence>MAAQSVIAIAYTPVMLRLLGKSEYGVYNLVYSMVSYLGVLSFGFDSAYIRFYSRLQAKKDVTGMARLNGMFLTLFTLISILALSAGCVLIKNAGSLLSGGLTDREIKIAAVLMKLMVFNIAITFPTSVFDSIVMIHEQYIFQKTVNLLRTVLNPFLTLPLLLMGYRSISLVVVTTALNAAGLLINIWFCLSKLKTQFIFSRFHLALLREIWIFSAYIFLNMVTEQANWSIDKIILGKMKGSSEVAVYSIGSQFNTIYLSFSTAISSVFVPKVNRMVAEDGDVKSLTNLFTKVGRIQFFVLSFILTGFAFFGGYFIKVWAGREYAGTYLTAYHIALLLMVPVTIPLIQNLGIEIQIAKNMHKFRSVVYALIAAVNLTASILLCPSLGGVGCAAATAASITLGSGFIMNWYYQSRVGLDILFFWKQILKTFPALILPAAFGFCVTRFFPVDSAARFLGVGLLYSVLFFFSVWEFGLNAYEKGLILQPFQKFVKNPARPQKTPLPGKDKS</sequence>
<dbReference type="InterPro" id="IPR050833">
    <property type="entry name" value="Poly_Biosynth_Transport"/>
</dbReference>
<evidence type="ECO:0000256" key="3">
    <source>
        <dbReference type="ARBA" id="ARBA00022692"/>
    </source>
</evidence>
<feature type="transmembrane region" description="Helical" evidence="6">
    <location>
        <begin position="392"/>
        <end position="410"/>
    </location>
</feature>
<evidence type="ECO:0000256" key="6">
    <source>
        <dbReference type="SAM" id="Phobius"/>
    </source>
</evidence>
<dbReference type="AlphaFoldDB" id="A0A7G8TFR8"/>
<dbReference type="GO" id="GO:0005886">
    <property type="term" value="C:plasma membrane"/>
    <property type="evidence" value="ECO:0007669"/>
    <property type="project" value="UniProtKB-SubCell"/>
</dbReference>
<protein>
    <submittedName>
        <fullName evidence="7">Oligosaccharide flippase family protein</fullName>
    </submittedName>
</protein>
<feature type="transmembrane region" description="Helical" evidence="6">
    <location>
        <begin position="29"/>
        <end position="49"/>
    </location>
</feature>
<feature type="transmembrane region" description="Helical" evidence="6">
    <location>
        <begin position="202"/>
        <end position="219"/>
    </location>
</feature>
<feature type="transmembrane region" description="Helical" evidence="6">
    <location>
        <begin position="171"/>
        <end position="190"/>
    </location>
</feature>
<dbReference type="Proteomes" id="UP000515909">
    <property type="component" value="Chromosome"/>
</dbReference>
<keyword evidence="4 6" id="KW-1133">Transmembrane helix</keyword>
<proteinExistence type="predicted"/>
<comment type="subcellular location">
    <subcellularLocation>
        <location evidence="1">Cell membrane</location>
        <topology evidence="1">Multi-pass membrane protein</topology>
    </subcellularLocation>
</comment>
<feature type="transmembrane region" description="Helical" evidence="6">
    <location>
        <begin position="111"/>
        <end position="135"/>
    </location>
</feature>
<evidence type="ECO:0000256" key="1">
    <source>
        <dbReference type="ARBA" id="ARBA00004651"/>
    </source>
</evidence>
<accession>A0A7G8TFR8</accession>
<feature type="transmembrane region" description="Helical" evidence="6">
    <location>
        <begin position="454"/>
        <end position="474"/>
    </location>
</feature>
<feature type="transmembrane region" description="Helical" evidence="6">
    <location>
        <begin position="256"/>
        <end position="276"/>
    </location>
</feature>
<name>A0A7G8TFR8_9FIRM</name>
<feature type="transmembrane region" description="Helical" evidence="6">
    <location>
        <begin position="297"/>
        <end position="315"/>
    </location>
</feature>
<dbReference type="Pfam" id="PF13440">
    <property type="entry name" value="Polysacc_synt_3"/>
    <property type="match status" value="1"/>
</dbReference>
<evidence type="ECO:0000256" key="5">
    <source>
        <dbReference type="ARBA" id="ARBA00023136"/>
    </source>
</evidence>
<dbReference type="EMBL" id="CP060286">
    <property type="protein sequence ID" value="QNK42459.1"/>
    <property type="molecule type" value="Genomic_DNA"/>
</dbReference>
<dbReference type="PANTHER" id="PTHR30250:SF26">
    <property type="entry name" value="PSMA PROTEIN"/>
    <property type="match status" value="1"/>
</dbReference>
<dbReference type="KEGG" id="cfem:HCR03_00425"/>
<evidence type="ECO:0000256" key="2">
    <source>
        <dbReference type="ARBA" id="ARBA00022475"/>
    </source>
</evidence>
<evidence type="ECO:0000313" key="7">
    <source>
        <dbReference type="EMBL" id="QNK42459.1"/>
    </source>
</evidence>
<reference evidence="7 8" key="1">
    <citation type="submission" date="2020-08" db="EMBL/GenBank/DDBJ databases">
        <title>The isolate Caproiciproducens sp. 7D4C2 produces n-caproate at mildly acidic conditions from hexoses: genome and rBOX comparison with related strains and chain-elongating bacteria.</title>
        <authorList>
            <person name="Esquivel-Elizondo S."/>
            <person name="Bagci C."/>
            <person name="Temovska M."/>
            <person name="Jeon B.S."/>
            <person name="Bessarab I."/>
            <person name="Williams R.B.H."/>
            <person name="Huson D.H."/>
            <person name="Angenent L.T."/>
        </authorList>
    </citation>
    <scope>NUCLEOTIDE SEQUENCE [LARGE SCALE GENOMIC DNA]</scope>
    <source>
        <strain evidence="7 8">7D4C2</strain>
    </source>
</reference>
<dbReference type="PANTHER" id="PTHR30250">
    <property type="entry name" value="PST FAMILY PREDICTED COLANIC ACID TRANSPORTER"/>
    <property type="match status" value="1"/>
</dbReference>
<organism evidence="7 8">
    <name type="scientific">Caproicibacter fermentans</name>
    <dbReference type="NCBI Taxonomy" id="2576756"/>
    <lineage>
        <taxon>Bacteria</taxon>
        <taxon>Bacillati</taxon>
        <taxon>Bacillota</taxon>
        <taxon>Clostridia</taxon>
        <taxon>Eubacteriales</taxon>
        <taxon>Acutalibacteraceae</taxon>
        <taxon>Caproicibacter</taxon>
    </lineage>
</organism>
<evidence type="ECO:0000256" key="4">
    <source>
        <dbReference type="ARBA" id="ARBA00022989"/>
    </source>
</evidence>
<feature type="transmembrane region" description="Helical" evidence="6">
    <location>
        <begin position="431"/>
        <end position="448"/>
    </location>
</feature>
<feature type="transmembrane region" description="Helical" evidence="6">
    <location>
        <begin position="327"/>
        <end position="346"/>
    </location>
</feature>
<feature type="transmembrane region" description="Helical" evidence="6">
    <location>
        <begin position="70"/>
        <end position="91"/>
    </location>
</feature>
<evidence type="ECO:0000313" key="8">
    <source>
        <dbReference type="Proteomes" id="UP000515909"/>
    </source>
</evidence>
<keyword evidence="3 6" id="KW-0812">Transmembrane</keyword>
<keyword evidence="5 6" id="KW-0472">Membrane</keyword>
<keyword evidence="2" id="KW-1003">Cell membrane</keyword>